<keyword evidence="5 7" id="KW-1133">Transmembrane helix</keyword>
<keyword evidence="3" id="KW-1003">Cell membrane</keyword>
<evidence type="ECO:0000259" key="8">
    <source>
        <dbReference type="Pfam" id="PF01757"/>
    </source>
</evidence>
<protein>
    <submittedName>
        <fullName evidence="9">Acyltransferase</fullName>
        <ecNumber evidence="9">2.3.1.-</ecNumber>
    </submittedName>
</protein>
<feature type="transmembrane region" description="Helical" evidence="7">
    <location>
        <begin position="171"/>
        <end position="188"/>
    </location>
</feature>
<feature type="domain" description="Acyltransferase 3" evidence="8">
    <location>
        <begin position="22"/>
        <end position="330"/>
    </location>
</feature>
<evidence type="ECO:0000256" key="7">
    <source>
        <dbReference type="SAM" id="Phobius"/>
    </source>
</evidence>
<feature type="transmembrane region" description="Helical" evidence="7">
    <location>
        <begin position="194"/>
        <end position="212"/>
    </location>
</feature>
<dbReference type="PANTHER" id="PTHR40074:SF2">
    <property type="entry name" value="O-ACETYLTRANSFERASE WECH"/>
    <property type="match status" value="1"/>
</dbReference>
<keyword evidence="9" id="KW-0808">Transferase</keyword>
<feature type="transmembrane region" description="Helical" evidence="7">
    <location>
        <begin position="100"/>
        <end position="118"/>
    </location>
</feature>
<evidence type="ECO:0000256" key="1">
    <source>
        <dbReference type="ARBA" id="ARBA00004651"/>
    </source>
</evidence>
<name>A0ABV3P8E7_9ACTN</name>
<keyword evidence="6 7" id="KW-0472">Membrane</keyword>
<evidence type="ECO:0000256" key="6">
    <source>
        <dbReference type="ARBA" id="ARBA00023136"/>
    </source>
</evidence>
<keyword evidence="4 7" id="KW-0812">Transmembrane</keyword>
<dbReference type="Pfam" id="PF01757">
    <property type="entry name" value="Acyl_transf_3"/>
    <property type="match status" value="1"/>
</dbReference>
<dbReference type="PANTHER" id="PTHR40074">
    <property type="entry name" value="O-ACETYLTRANSFERASE WECH"/>
    <property type="match status" value="1"/>
</dbReference>
<proteinExistence type="inferred from homology"/>
<dbReference type="EMBL" id="JBFNQN010000009">
    <property type="protein sequence ID" value="MEW9265895.1"/>
    <property type="molecule type" value="Genomic_DNA"/>
</dbReference>
<organism evidence="9 10">
    <name type="scientific">Kineococcus endophyticus</name>
    <dbReference type="NCBI Taxonomy" id="1181883"/>
    <lineage>
        <taxon>Bacteria</taxon>
        <taxon>Bacillati</taxon>
        <taxon>Actinomycetota</taxon>
        <taxon>Actinomycetes</taxon>
        <taxon>Kineosporiales</taxon>
        <taxon>Kineosporiaceae</taxon>
        <taxon>Kineococcus</taxon>
    </lineage>
</organism>
<gene>
    <name evidence="9" type="ORF">AB1207_14145</name>
</gene>
<reference evidence="9 10" key="1">
    <citation type="submission" date="2024-07" db="EMBL/GenBank/DDBJ databases">
        <authorList>
            <person name="Thanompreechachai J."/>
            <person name="Duangmal K."/>
        </authorList>
    </citation>
    <scope>NUCLEOTIDE SEQUENCE [LARGE SCALE GENOMIC DNA]</scope>
    <source>
        <strain evidence="9 10">KCTC 19886</strain>
    </source>
</reference>
<feature type="transmembrane region" description="Helical" evidence="7">
    <location>
        <begin position="255"/>
        <end position="272"/>
    </location>
</feature>
<dbReference type="InterPro" id="IPR002656">
    <property type="entry name" value="Acyl_transf_3_dom"/>
</dbReference>
<comment type="caution">
    <text evidence="9">The sequence shown here is derived from an EMBL/GenBank/DDBJ whole genome shotgun (WGS) entry which is preliminary data.</text>
</comment>
<evidence type="ECO:0000313" key="10">
    <source>
        <dbReference type="Proteomes" id="UP001555826"/>
    </source>
</evidence>
<feature type="transmembrane region" description="Helical" evidence="7">
    <location>
        <begin position="224"/>
        <end position="243"/>
    </location>
</feature>
<comment type="subcellular location">
    <subcellularLocation>
        <location evidence="1">Cell membrane</location>
        <topology evidence="1">Multi-pass membrane protein</topology>
    </subcellularLocation>
</comment>
<evidence type="ECO:0000313" key="9">
    <source>
        <dbReference type="EMBL" id="MEW9265895.1"/>
    </source>
</evidence>
<evidence type="ECO:0000256" key="5">
    <source>
        <dbReference type="ARBA" id="ARBA00022989"/>
    </source>
</evidence>
<keyword evidence="9" id="KW-0012">Acyltransferase</keyword>
<feature type="transmembrane region" description="Helical" evidence="7">
    <location>
        <begin position="138"/>
        <end position="159"/>
    </location>
</feature>
<feature type="transmembrane region" description="Helical" evidence="7">
    <location>
        <begin position="279"/>
        <end position="300"/>
    </location>
</feature>
<dbReference type="EC" id="2.3.1.-" evidence="9"/>
<dbReference type="GO" id="GO:0016746">
    <property type="term" value="F:acyltransferase activity"/>
    <property type="evidence" value="ECO:0007669"/>
    <property type="project" value="UniProtKB-KW"/>
</dbReference>
<accession>A0ABV3P8E7</accession>
<keyword evidence="10" id="KW-1185">Reference proteome</keyword>
<comment type="similarity">
    <text evidence="2">Belongs to the acyltransferase 3 family.</text>
</comment>
<sequence>MTVAEKMRATGRLLVVPPGRDASVDTLRGLACLLVVLYHVRGGGPGDGLRLPPDNPWSYLVDSVVYVRMPLFSFLSGYVYAMRPLRDGWPQFVQGKARRLLVPMLVVGTVFALVRGSAGEATDGGVNGVGQTPWYLWHVLPVAHFWFLEAIFWVFVLLGLADRFGLLDRRLPMVAAVVAAVVADAVVPTPTNLLGLRDALFLLPFVLAGVAARRFSFRSAPLPVRGGVVALAVALGVWSQFGLQGWVDRLPERHALLSSALGVTACLSLLLVRRTVKPLAVIGGFSFSIYTCHVFGTSAARMVLERLGITSVTVNVLLGLCAGIAVGILVELLARRSAWGRALVLGARWPRLRSPGDGDTASSPA</sequence>
<dbReference type="Proteomes" id="UP001555826">
    <property type="component" value="Unassembled WGS sequence"/>
</dbReference>
<evidence type="ECO:0000256" key="2">
    <source>
        <dbReference type="ARBA" id="ARBA00007400"/>
    </source>
</evidence>
<evidence type="ECO:0000256" key="4">
    <source>
        <dbReference type="ARBA" id="ARBA00022692"/>
    </source>
</evidence>
<dbReference type="RefSeq" id="WP_367639024.1">
    <property type="nucleotide sequence ID" value="NZ_JBFNQN010000009.1"/>
</dbReference>
<evidence type="ECO:0000256" key="3">
    <source>
        <dbReference type="ARBA" id="ARBA00022475"/>
    </source>
</evidence>
<feature type="transmembrane region" description="Helical" evidence="7">
    <location>
        <begin position="312"/>
        <end position="334"/>
    </location>
</feature>